<dbReference type="NCBIfam" id="TIGR00756">
    <property type="entry name" value="PPR"/>
    <property type="match status" value="6"/>
</dbReference>
<accession>A0A9Q0L4P4</accession>
<comment type="similarity">
    <text evidence="1">Belongs to the PPR family. P subfamily.</text>
</comment>
<dbReference type="Gene3D" id="1.25.40.10">
    <property type="entry name" value="Tetratricopeptide repeat domain"/>
    <property type="match status" value="4"/>
</dbReference>
<dbReference type="Pfam" id="PF01535">
    <property type="entry name" value="PPR"/>
    <property type="match status" value="5"/>
</dbReference>
<evidence type="ECO:0000256" key="2">
    <source>
        <dbReference type="ARBA" id="ARBA00022737"/>
    </source>
</evidence>
<dbReference type="PANTHER" id="PTHR46128">
    <property type="entry name" value="MITOCHONDRIAL GROUP I INTRON SPLICING FACTOR CCM1"/>
    <property type="match status" value="1"/>
</dbReference>
<dbReference type="OrthoDB" id="751663at2759"/>
<dbReference type="InterPro" id="IPR011990">
    <property type="entry name" value="TPR-like_helical_dom_sf"/>
</dbReference>
<feature type="repeat" description="PPR" evidence="3">
    <location>
        <begin position="506"/>
        <end position="540"/>
    </location>
</feature>
<dbReference type="InterPro" id="IPR002885">
    <property type="entry name" value="PPR_rpt"/>
</dbReference>
<dbReference type="EMBL" id="JAMYWD010000001">
    <property type="protein sequence ID" value="KAJ4982322.1"/>
    <property type="molecule type" value="Genomic_DNA"/>
</dbReference>
<feature type="repeat" description="PPR" evidence="3">
    <location>
        <begin position="269"/>
        <end position="303"/>
    </location>
</feature>
<evidence type="ECO:0000313" key="5">
    <source>
        <dbReference type="Proteomes" id="UP001141806"/>
    </source>
</evidence>
<feature type="repeat" description="PPR" evidence="3">
    <location>
        <begin position="471"/>
        <end position="505"/>
    </location>
</feature>
<dbReference type="Pfam" id="PF13041">
    <property type="entry name" value="PPR_2"/>
    <property type="match status" value="2"/>
</dbReference>
<feature type="repeat" description="PPR" evidence="3">
    <location>
        <begin position="199"/>
        <end position="233"/>
    </location>
</feature>
<dbReference type="Proteomes" id="UP001141806">
    <property type="component" value="Unassembled WGS sequence"/>
</dbReference>
<feature type="repeat" description="PPR" evidence="3">
    <location>
        <begin position="363"/>
        <end position="397"/>
    </location>
</feature>
<dbReference type="PROSITE" id="PS51375">
    <property type="entry name" value="PPR"/>
    <property type="match status" value="7"/>
</dbReference>
<protein>
    <recommendedName>
        <fullName evidence="6">Pentatricopeptide repeat-containing protein</fullName>
    </recommendedName>
</protein>
<proteinExistence type="inferred from homology"/>
<keyword evidence="2" id="KW-0677">Repeat</keyword>
<reference evidence="4" key="1">
    <citation type="journal article" date="2023" name="Plant J.">
        <title>The genome of the king protea, Protea cynaroides.</title>
        <authorList>
            <person name="Chang J."/>
            <person name="Duong T.A."/>
            <person name="Schoeman C."/>
            <person name="Ma X."/>
            <person name="Roodt D."/>
            <person name="Barker N."/>
            <person name="Li Z."/>
            <person name="Van de Peer Y."/>
            <person name="Mizrachi E."/>
        </authorList>
    </citation>
    <scope>NUCLEOTIDE SEQUENCE</scope>
    <source>
        <tissue evidence="4">Young leaves</tissue>
    </source>
</reference>
<evidence type="ECO:0000256" key="3">
    <source>
        <dbReference type="PROSITE-ProRule" id="PRU00708"/>
    </source>
</evidence>
<dbReference type="PANTHER" id="PTHR46128:SF357">
    <property type="entry name" value="PENTACOTRIPEPTIDE-REPEAT REGION OF PRORP DOMAIN-CONTAINING PROTEIN"/>
    <property type="match status" value="1"/>
</dbReference>
<evidence type="ECO:0000256" key="1">
    <source>
        <dbReference type="ARBA" id="ARBA00007626"/>
    </source>
</evidence>
<gene>
    <name evidence="4" type="ORF">NE237_033159</name>
</gene>
<name>A0A9Q0L4P4_9MAGN</name>
<evidence type="ECO:0000313" key="4">
    <source>
        <dbReference type="EMBL" id="KAJ4982322.1"/>
    </source>
</evidence>
<dbReference type="SUPFAM" id="SSF48452">
    <property type="entry name" value="TPR-like"/>
    <property type="match status" value="1"/>
</dbReference>
<comment type="caution">
    <text evidence="4">The sequence shown here is derived from an EMBL/GenBank/DDBJ whole genome shotgun (WGS) entry which is preliminary data.</text>
</comment>
<feature type="repeat" description="PPR" evidence="3">
    <location>
        <begin position="328"/>
        <end position="362"/>
    </location>
</feature>
<keyword evidence="5" id="KW-1185">Reference proteome</keyword>
<organism evidence="4 5">
    <name type="scientific">Protea cynaroides</name>
    <dbReference type="NCBI Taxonomy" id="273540"/>
    <lineage>
        <taxon>Eukaryota</taxon>
        <taxon>Viridiplantae</taxon>
        <taxon>Streptophyta</taxon>
        <taxon>Embryophyta</taxon>
        <taxon>Tracheophyta</taxon>
        <taxon>Spermatophyta</taxon>
        <taxon>Magnoliopsida</taxon>
        <taxon>Proteales</taxon>
        <taxon>Proteaceae</taxon>
        <taxon>Protea</taxon>
    </lineage>
</organism>
<evidence type="ECO:0008006" key="6">
    <source>
        <dbReference type="Google" id="ProtNLM"/>
    </source>
</evidence>
<dbReference type="InterPro" id="IPR050872">
    <property type="entry name" value="PPR_P_subfamily"/>
</dbReference>
<feature type="repeat" description="PPR" evidence="3">
    <location>
        <begin position="234"/>
        <end position="268"/>
    </location>
</feature>
<dbReference type="AlphaFoldDB" id="A0A9Q0L4P4"/>
<sequence>MRFCYSTDVFYRLFSNSSLPGFVSAAQATVNSFNATHKGVTLDPCPALVPKKDTSHIAYMKQFCLLINKLSYNHRDYGALRALDSMLTKTHYLDSATSVLVIEGLSRLRKLGRAMTVLSNLRKSGKVSDYFLYSLVILCLVKEGRVEEADTVWNEVFGSELSLNRIDASEFVIYLSKFGKSLELEKIGERVLVGGGVLREQSYIALIGALCRENKALLAKNVLQEMKNQGMTPDNLTYLTMFQSFCKNGDLVEADLILRKLIRRQYNMDICIYGSFIYGLCKSAKFREADKLFRKLIRRDRSAVYGVENLKMGKRAIFQLDCHGAIPEIMTYEYYCRSLCAVGRLDDAETLLKEMMKKRTVPEVCVYKSFIKALFQAGRTEDALRFFNVEMKRGFVSVEEIGASVVAELCELGNVNDAWRIFNEITIRSRFVPSTSMVNCILSGYWKAKRLAEAESLIEKIQKGSFTGLPDVSTYTVMVDGYCKQGNIIKALCVFEEMLKNNMPVNGTLYEVIVRGLTVCGRVEEVHKYLNEMIEGGHLASYVGWKHMCRLDLKHSWRNCVILQKSTQLVQLLMVAVIKQVTRDNYQFAAMFINLEESKKHREGQSPSQLLFSV</sequence>